<feature type="compositionally biased region" description="Acidic residues" evidence="4">
    <location>
        <begin position="151"/>
        <end position="169"/>
    </location>
</feature>
<dbReference type="PROSITE" id="PS01031">
    <property type="entry name" value="SHSP"/>
    <property type="match status" value="1"/>
</dbReference>
<dbReference type="InterPro" id="IPR002068">
    <property type="entry name" value="A-crystallin/Hsp20_dom"/>
</dbReference>
<dbReference type="CDD" id="cd06464">
    <property type="entry name" value="ACD_sHsps-like"/>
    <property type="match status" value="1"/>
</dbReference>
<dbReference type="OrthoDB" id="5511210at2759"/>
<sequence length="365" mass="40468">MPQDQEHPQPSQPHPQPQNFWDFIPAFIQNQNRPGNGVDHHNPQPAFPAFSGGFPFAGPFHHGPPHPHHPPHGPHSGPPHPPPPPGVGRGPWDADFDWGEWHGPDHSHGRRSRHHGCRRRGRHHRHCDEGTDEEGQRSGAEKDNEKGESPETMDADMPDPEEVAPEEAEYPPPPYGAGRRGGRGFRGGAFRRGGRGHHGPGPWGRQCRGNSFDFPAMMRGFMNHPFFQNIRDQAEQYRGNAANDTDAFSPPVDVFNTETSYVVHVALPGVKKEDVGVNWNPDSNTLNVAGVAHRPGDEAFIQSLVSGERRVGMFERDVKLPPVGVSEKDDVDGLGITARMEDGVLVVVVPKVEREWTEIRKVDVQ</sequence>
<feature type="compositionally biased region" description="Low complexity" evidence="4">
    <location>
        <begin position="47"/>
        <end position="61"/>
    </location>
</feature>
<proteinExistence type="inferred from homology"/>
<evidence type="ECO:0000256" key="4">
    <source>
        <dbReference type="SAM" id="MobiDB-lite"/>
    </source>
</evidence>
<dbReference type="PANTHER" id="PTHR11527">
    <property type="entry name" value="HEAT-SHOCK PROTEIN 20 FAMILY MEMBER"/>
    <property type="match status" value="1"/>
</dbReference>
<dbReference type="InterPro" id="IPR031107">
    <property type="entry name" value="Small_HSP"/>
</dbReference>
<dbReference type="RefSeq" id="XP_018148566.1">
    <property type="nucleotide sequence ID" value="XM_018280460.1"/>
</dbReference>
<evidence type="ECO:0000259" key="5">
    <source>
        <dbReference type="PROSITE" id="PS01031"/>
    </source>
</evidence>
<dbReference type="Gene3D" id="2.60.40.790">
    <property type="match status" value="1"/>
</dbReference>
<feature type="compositionally biased region" description="Basic residues" evidence="4">
    <location>
        <begin position="63"/>
        <end position="72"/>
    </location>
</feature>
<feature type="compositionally biased region" description="Pro residues" evidence="4">
    <location>
        <begin position="76"/>
        <end position="86"/>
    </location>
</feature>
<comment type="caution">
    <text evidence="6">The sequence shown here is derived from an EMBL/GenBank/DDBJ whole genome shotgun (WGS) entry which is preliminary data.</text>
</comment>
<feature type="region of interest" description="Disordered" evidence="4">
    <location>
        <begin position="1"/>
        <end position="207"/>
    </location>
</feature>
<dbReference type="EMBL" id="LSBJ02000001">
    <property type="protein sequence ID" value="OAQ72483.1"/>
    <property type="molecule type" value="Genomic_DNA"/>
</dbReference>
<evidence type="ECO:0000256" key="3">
    <source>
        <dbReference type="RuleBase" id="RU003616"/>
    </source>
</evidence>
<gene>
    <name evidence="6" type="ORF">VFPPC_00446</name>
</gene>
<evidence type="ECO:0000313" key="7">
    <source>
        <dbReference type="Proteomes" id="UP000078397"/>
    </source>
</evidence>
<keyword evidence="7" id="KW-1185">Reference proteome</keyword>
<evidence type="ECO:0000256" key="2">
    <source>
        <dbReference type="PROSITE-ProRule" id="PRU00285"/>
    </source>
</evidence>
<accession>A0A179G566</accession>
<comment type="similarity">
    <text evidence="2 3">Belongs to the small heat shock protein (HSP20) family.</text>
</comment>
<dbReference type="SUPFAM" id="SSF49764">
    <property type="entry name" value="HSP20-like chaperones"/>
    <property type="match status" value="1"/>
</dbReference>
<dbReference type="STRING" id="1380566.A0A179G566"/>
<evidence type="ECO:0000313" key="6">
    <source>
        <dbReference type="EMBL" id="OAQ72483.1"/>
    </source>
</evidence>
<dbReference type="GeneID" id="28844454"/>
<organism evidence="6 7">
    <name type="scientific">Pochonia chlamydosporia 170</name>
    <dbReference type="NCBI Taxonomy" id="1380566"/>
    <lineage>
        <taxon>Eukaryota</taxon>
        <taxon>Fungi</taxon>
        <taxon>Dikarya</taxon>
        <taxon>Ascomycota</taxon>
        <taxon>Pezizomycotina</taxon>
        <taxon>Sordariomycetes</taxon>
        <taxon>Hypocreomycetidae</taxon>
        <taxon>Hypocreales</taxon>
        <taxon>Clavicipitaceae</taxon>
        <taxon>Pochonia</taxon>
    </lineage>
</organism>
<feature type="domain" description="SHSP" evidence="5">
    <location>
        <begin position="243"/>
        <end position="365"/>
    </location>
</feature>
<feature type="compositionally biased region" description="Basic residues" evidence="4">
    <location>
        <begin position="108"/>
        <end position="125"/>
    </location>
</feature>
<name>A0A179G566_METCM</name>
<keyword evidence="1" id="KW-0346">Stress response</keyword>
<dbReference type="AlphaFoldDB" id="A0A179G566"/>
<dbReference type="KEGG" id="pchm:VFPPC_00446"/>
<evidence type="ECO:0000256" key="1">
    <source>
        <dbReference type="ARBA" id="ARBA00023016"/>
    </source>
</evidence>
<protein>
    <submittedName>
        <fullName evidence="6">HSP20-like chaperone</fullName>
    </submittedName>
</protein>
<dbReference type="Pfam" id="PF00011">
    <property type="entry name" value="HSP20"/>
    <property type="match status" value="1"/>
</dbReference>
<reference evidence="6 7" key="1">
    <citation type="journal article" date="2016" name="PLoS Pathog.">
        <title>Biosynthesis of antibiotic leucinostatins in bio-control fungus Purpureocillium lilacinum and their inhibition on phytophthora revealed by genome mining.</title>
        <authorList>
            <person name="Wang G."/>
            <person name="Liu Z."/>
            <person name="Lin R."/>
            <person name="Li E."/>
            <person name="Mao Z."/>
            <person name="Ling J."/>
            <person name="Yang Y."/>
            <person name="Yin W.B."/>
            <person name="Xie B."/>
        </authorList>
    </citation>
    <scope>NUCLEOTIDE SEQUENCE [LARGE SCALE GENOMIC DNA]</scope>
    <source>
        <strain evidence="6">170</strain>
    </source>
</reference>
<dbReference type="Proteomes" id="UP000078397">
    <property type="component" value="Unassembled WGS sequence"/>
</dbReference>
<dbReference type="InterPro" id="IPR008978">
    <property type="entry name" value="HSP20-like_chaperone"/>
</dbReference>
<feature type="compositionally biased region" description="Basic and acidic residues" evidence="4">
    <location>
        <begin position="126"/>
        <end position="149"/>
    </location>
</feature>